<dbReference type="GO" id="GO:0003735">
    <property type="term" value="F:structural constituent of ribosome"/>
    <property type="evidence" value="ECO:0007669"/>
    <property type="project" value="InterPro"/>
</dbReference>
<keyword evidence="2 4" id="KW-0689">Ribosomal protein</keyword>
<sequence>MSCRKFHAPRHGSLQFLPKKRAASIKASIKSFPQDDVSKACHLTAFVAYKAGMTHVIRTKEVRAKNKVQTKEVLDAVTLLEAPPIVVNGIVGYAMTVQGLKRTATIMANNLPEGVLRRMFAKNTYTPGMKYEDLRKKVEHTNEEMEMLEKSDCIRLLCSSQVHMIKKIGAKKAHLIEIQINGGSVSDKIKYGMGLLEKTISVHDVFSKNEFLDTIGVTKGKGFQGTVKRWGTTILPRKTNKGTRKVACIGAWHPSRVMYSVARAGQCGFHRRTQQNLHVYGVGNGQELVQTDFDLTQKKINPMGGFPHYGNINSDYIMVKGCVTGPCKRVVTLRKPIHERNVKEVSIKFVDTSSKIGKGRFQTSEEKREFFGISKADLN</sequence>
<dbReference type="EMBL" id="MNPJ01000003">
    <property type="protein sequence ID" value="OQS55742.1"/>
    <property type="molecule type" value="Genomic_DNA"/>
</dbReference>
<proteinExistence type="inferred from homology"/>
<comment type="caution">
    <text evidence="5">The sequence shown here is derived from an EMBL/GenBank/DDBJ whole genome shotgun (WGS) entry which is preliminary data.</text>
</comment>
<dbReference type="VEuPathDB" id="MicrosporidiaDB:EHP00_2100"/>
<comment type="similarity">
    <text evidence="1 4">Belongs to the universal ribosomal protein uL3 family.</text>
</comment>
<dbReference type="Gene3D" id="4.10.960.10">
    <property type="entry name" value="Ribosomal protein L3, domain 3"/>
    <property type="match status" value="1"/>
</dbReference>
<dbReference type="SUPFAM" id="SSF50447">
    <property type="entry name" value="Translation proteins"/>
    <property type="match status" value="1"/>
</dbReference>
<keyword evidence="6" id="KW-1185">Reference proteome</keyword>
<evidence type="ECO:0000256" key="3">
    <source>
        <dbReference type="ARBA" id="ARBA00023274"/>
    </source>
</evidence>
<dbReference type="GO" id="GO:0000027">
    <property type="term" value="P:ribosomal large subunit assembly"/>
    <property type="evidence" value="ECO:0007669"/>
    <property type="project" value="EnsemblFungi"/>
</dbReference>
<evidence type="ECO:0000256" key="4">
    <source>
        <dbReference type="RuleBase" id="RU003905"/>
    </source>
</evidence>
<dbReference type="STRING" id="646526.A0A1W0E956"/>
<dbReference type="Pfam" id="PF00297">
    <property type="entry name" value="Ribosomal_L3"/>
    <property type="match status" value="1"/>
</dbReference>
<dbReference type="GO" id="GO:0003723">
    <property type="term" value="F:RNA binding"/>
    <property type="evidence" value="ECO:0007669"/>
    <property type="project" value="TreeGrafter"/>
</dbReference>
<gene>
    <name evidence="5" type="ORF">EHP00_2100</name>
</gene>
<protein>
    <submittedName>
        <fullName evidence="5">Ribosomal prt L3</fullName>
    </submittedName>
</protein>
<dbReference type="InterPro" id="IPR019926">
    <property type="entry name" value="Ribosomal_uL3_CS"/>
</dbReference>
<dbReference type="GO" id="GO:1990145">
    <property type="term" value="P:maintenance of translational fidelity"/>
    <property type="evidence" value="ECO:0007669"/>
    <property type="project" value="EnsemblFungi"/>
</dbReference>
<dbReference type="OrthoDB" id="1611972at2759"/>
<dbReference type="InterPro" id="IPR044892">
    <property type="entry name" value="Ribosomal_L3_dom_3_arc_sf"/>
</dbReference>
<dbReference type="Proteomes" id="UP000192758">
    <property type="component" value="Unassembled WGS sequence"/>
</dbReference>
<dbReference type="InterPro" id="IPR000597">
    <property type="entry name" value="Ribosomal_uL3"/>
</dbReference>
<organism evidence="5 6">
    <name type="scientific">Ecytonucleospora hepatopenaei</name>
    <dbReference type="NCBI Taxonomy" id="646526"/>
    <lineage>
        <taxon>Eukaryota</taxon>
        <taxon>Fungi</taxon>
        <taxon>Fungi incertae sedis</taxon>
        <taxon>Microsporidia</taxon>
        <taxon>Enterocytozoonidae</taxon>
        <taxon>Ecytonucleospora</taxon>
    </lineage>
</organism>
<dbReference type="PROSITE" id="PS00474">
    <property type="entry name" value="RIBOSOMAL_L3"/>
    <property type="match status" value="1"/>
</dbReference>
<keyword evidence="3 4" id="KW-0687">Ribonucleoprotein</keyword>
<dbReference type="Gene3D" id="2.40.30.10">
    <property type="entry name" value="Translation factors"/>
    <property type="match status" value="1"/>
</dbReference>
<dbReference type="FunFam" id="4.10.960.10:FF:000001">
    <property type="entry name" value="60S ribosomal protein L3"/>
    <property type="match status" value="1"/>
</dbReference>
<evidence type="ECO:0000256" key="2">
    <source>
        <dbReference type="ARBA" id="ARBA00022980"/>
    </source>
</evidence>
<accession>A0A1W0E956</accession>
<dbReference type="GO" id="GO:0022625">
    <property type="term" value="C:cytosolic large ribosomal subunit"/>
    <property type="evidence" value="ECO:0007669"/>
    <property type="project" value="EnsemblFungi"/>
</dbReference>
<evidence type="ECO:0000256" key="1">
    <source>
        <dbReference type="ARBA" id="ARBA00006540"/>
    </source>
</evidence>
<dbReference type="AlphaFoldDB" id="A0A1W0E956"/>
<reference evidence="5 6" key="1">
    <citation type="journal article" date="2017" name="Environ. Microbiol.">
        <title>Decay of the glycolytic pathway and adaptation to intranuclear parasitism within Enterocytozoonidae microsporidia.</title>
        <authorList>
            <person name="Wiredu Boakye D."/>
            <person name="Jaroenlak P."/>
            <person name="Prachumwat A."/>
            <person name="Williams T.A."/>
            <person name="Bateman K.S."/>
            <person name="Itsathitphaisarn O."/>
            <person name="Sritunyalucksana K."/>
            <person name="Paszkiewicz K.H."/>
            <person name="Moore K.A."/>
            <person name="Stentiford G.D."/>
            <person name="Williams B.A."/>
        </authorList>
    </citation>
    <scope>NUCLEOTIDE SEQUENCE [LARGE SCALE GENOMIC DNA]</scope>
    <source>
        <strain evidence="5 6">TH1</strain>
    </source>
</reference>
<dbReference type="FunFam" id="2.40.30.10:FF:000351">
    <property type="entry name" value="Ribosomal protein L3"/>
    <property type="match status" value="1"/>
</dbReference>
<dbReference type="GO" id="GO:0006364">
    <property type="term" value="P:rRNA processing"/>
    <property type="evidence" value="ECO:0007669"/>
    <property type="project" value="EnsemblFungi"/>
</dbReference>
<evidence type="ECO:0000313" key="5">
    <source>
        <dbReference type="EMBL" id="OQS55742.1"/>
    </source>
</evidence>
<dbReference type="InterPro" id="IPR009000">
    <property type="entry name" value="Transl_B-barrel_sf"/>
</dbReference>
<evidence type="ECO:0000313" key="6">
    <source>
        <dbReference type="Proteomes" id="UP000192758"/>
    </source>
</evidence>
<dbReference type="GO" id="GO:0006414">
    <property type="term" value="P:translational elongation"/>
    <property type="evidence" value="ECO:0007669"/>
    <property type="project" value="EnsemblFungi"/>
</dbReference>
<name>A0A1W0E956_9MICR</name>
<dbReference type="PANTHER" id="PTHR11363:SF5">
    <property type="entry name" value="LARGE RIBOSOMAL SUBUNIT PROTEIN UL3"/>
    <property type="match status" value="1"/>
</dbReference>
<dbReference type="Gene3D" id="3.30.1430.10">
    <property type="match status" value="1"/>
</dbReference>
<dbReference type="PANTHER" id="PTHR11363">
    <property type="entry name" value="60S RIBOSOMAL PROTEIN L3-RELATED"/>
    <property type="match status" value="1"/>
</dbReference>
<dbReference type="InterPro" id="IPR045077">
    <property type="entry name" value="L3_arc_euk"/>
</dbReference>